<organism evidence="2 3">
    <name type="scientific">Paenibacillus macerans</name>
    <name type="common">Bacillus macerans</name>
    <dbReference type="NCBI Taxonomy" id="44252"/>
    <lineage>
        <taxon>Bacteria</taxon>
        <taxon>Bacillati</taxon>
        <taxon>Bacillota</taxon>
        <taxon>Bacilli</taxon>
        <taxon>Bacillales</taxon>
        <taxon>Paenibacillaceae</taxon>
        <taxon>Paenibacillus</taxon>
    </lineage>
</organism>
<dbReference type="GeneID" id="77008641"/>
<evidence type="ECO:0000256" key="1">
    <source>
        <dbReference type="SAM" id="Phobius"/>
    </source>
</evidence>
<gene>
    <name evidence="2" type="ORF">DJ90_2954</name>
</gene>
<feature type="transmembrane region" description="Helical" evidence="1">
    <location>
        <begin position="29"/>
        <end position="51"/>
    </location>
</feature>
<dbReference type="EMBL" id="JMQA01000053">
    <property type="protein sequence ID" value="KFM93026.1"/>
    <property type="molecule type" value="Genomic_DNA"/>
</dbReference>
<reference evidence="2 3" key="1">
    <citation type="submission" date="2014-04" db="EMBL/GenBank/DDBJ databases">
        <authorList>
            <person name="Bishop-Lilly K.A."/>
            <person name="Broomall S.M."/>
            <person name="Chain P.S."/>
            <person name="Chertkov O."/>
            <person name="Coyne S.R."/>
            <person name="Daligault H.E."/>
            <person name="Davenport K.W."/>
            <person name="Erkkila T."/>
            <person name="Frey K.G."/>
            <person name="Gibbons H.S."/>
            <person name="Gu W."/>
            <person name="Jaissle J."/>
            <person name="Johnson S.L."/>
            <person name="Koroleva G.I."/>
            <person name="Ladner J.T."/>
            <person name="Lo C.-C."/>
            <person name="Minogue T.D."/>
            <person name="Munk C."/>
            <person name="Palacios G.F."/>
            <person name="Redden C.L."/>
            <person name="Rosenzweig C.N."/>
            <person name="Scholz M.B."/>
            <person name="Teshima H."/>
            <person name="Xu Y."/>
        </authorList>
    </citation>
    <scope>NUCLEOTIDE SEQUENCE [LARGE SCALE GENOMIC DNA]</scope>
    <source>
        <strain evidence="2 3">8244</strain>
    </source>
</reference>
<dbReference type="RefSeq" id="WP_036624675.1">
    <property type="nucleotide sequence ID" value="NZ_JAKOBR010000117.1"/>
</dbReference>
<keyword evidence="1" id="KW-1133">Transmembrane helix</keyword>
<keyword evidence="1" id="KW-0812">Transmembrane</keyword>
<dbReference type="HOGENOM" id="CLU_2207413_0_0_9"/>
<protein>
    <submittedName>
        <fullName evidence="2">Uncharacterized protein</fullName>
    </submittedName>
</protein>
<comment type="caution">
    <text evidence="2">The sequence shown here is derived from an EMBL/GenBank/DDBJ whole genome shotgun (WGS) entry which is preliminary data.</text>
</comment>
<accession>A0A090Y494</accession>
<feature type="transmembrane region" description="Helical" evidence="1">
    <location>
        <begin position="72"/>
        <end position="99"/>
    </location>
</feature>
<keyword evidence="1" id="KW-0472">Membrane</keyword>
<proteinExistence type="predicted"/>
<dbReference type="Proteomes" id="UP000029278">
    <property type="component" value="Unassembled WGS sequence"/>
</dbReference>
<dbReference type="PATRIC" id="fig|44252.3.peg.6258"/>
<keyword evidence="3" id="KW-1185">Reference proteome</keyword>
<evidence type="ECO:0000313" key="3">
    <source>
        <dbReference type="Proteomes" id="UP000029278"/>
    </source>
</evidence>
<name>A0A090Y494_PAEMA</name>
<sequence>MIANADNPYIPQLKKMYTIDPGVLSELDWVFVMIGAVGTVLSTAAFVYWFYKLLVFLAMVASGKDSIRNKKVWKNLLLGLLLIFLFISGSVILIISRFFDFMSLLGW</sequence>
<evidence type="ECO:0000313" key="2">
    <source>
        <dbReference type="EMBL" id="KFM93026.1"/>
    </source>
</evidence>
<dbReference type="STRING" id="44252.DJ90_2954"/>
<dbReference type="AlphaFoldDB" id="A0A090Y494"/>
<dbReference type="OrthoDB" id="2658655at2"/>